<dbReference type="EMBL" id="MRCG01000004">
    <property type="protein sequence ID" value="OKH49224.1"/>
    <property type="molecule type" value="Genomic_DNA"/>
</dbReference>
<reference evidence="1 2" key="1">
    <citation type="submission" date="2016-11" db="EMBL/GenBank/DDBJ databases">
        <title>Draft Genome Sequences of Nine Cyanobacterial Strains from Diverse Habitats.</title>
        <authorList>
            <person name="Zhu T."/>
            <person name="Hou S."/>
            <person name="Lu X."/>
            <person name="Hess W.R."/>
        </authorList>
    </citation>
    <scope>NUCLEOTIDE SEQUENCE [LARGE SCALE GENOMIC DNA]</scope>
    <source>
        <strain evidence="1 2">NIES-30</strain>
    </source>
</reference>
<dbReference type="STRING" id="549789.NIES30_08405"/>
<comment type="caution">
    <text evidence="1">The sequence shown here is derived from an EMBL/GenBank/DDBJ whole genome shotgun (WGS) entry which is preliminary data.</text>
</comment>
<protein>
    <submittedName>
        <fullName evidence="1">Uncharacterized protein</fullName>
    </submittedName>
</protein>
<gene>
    <name evidence="1" type="ORF">NIES30_08405</name>
</gene>
<accession>A0A1U7J7U8</accession>
<evidence type="ECO:0000313" key="2">
    <source>
        <dbReference type="Proteomes" id="UP000185557"/>
    </source>
</evidence>
<name>A0A1U7J7U8_9CYAN</name>
<dbReference type="OrthoDB" id="580965at2"/>
<proteinExistence type="predicted"/>
<dbReference type="AlphaFoldDB" id="A0A1U7J7U8"/>
<evidence type="ECO:0000313" key="1">
    <source>
        <dbReference type="EMBL" id="OKH49224.1"/>
    </source>
</evidence>
<sequence length="397" mass="46234">MLYQHWQYWRKQEAPHELIARFRSLFLDVANYSDSSVASALLSLSEQETANREFKYVLNRCCYTLINLWYTQPRDHWAIPELVRLFEDLPPANSTNPKAHKVYSLVKEFPQTEQYASLVRLQQIMAPAREVDVSAAAVVEEQPLAHRIRHYPFLYDNSLLTKDSGQEQKQNINDLRRRAETDLGIRLARYHAQHQAPGRAGQAVNPTLLDADGLDQALSFYSGKIDGRTHRDQARWFATYSKTVRSFRDFKDEFVDYLISPIAAAEPKYSGNHFTRNLRQYLRETLAEFDNQPLNSFILVETCRRLLNFLVVDSPHRPVFRNFRHLVNDVGHTLTMGLLLRLVLFCSAAKPWLERCFSVLFNLHERRTCKEVPWLVTSLEHANVALITNFNDVGYQF</sequence>
<keyword evidence="2" id="KW-1185">Reference proteome</keyword>
<organism evidence="1 2">
    <name type="scientific">Phormidium tenue NIES-30</name>
    <dbReference type="NCBI Taxonomy" id="549789"/>
    <lineage>
        <taxon>Bacteria</taxon>
        <taxon>Bacillati</taxon>
        <taxon>Cyanobacteriota</taxon>
        <taxon>Cyanophyceae</taxon>
        <taxon>Oscillatoriophycideae</taxon>
        <taxon>Oscillatoriales</taxon>
        <taxon>Oscillatoriaceae</taxon>
        <taxon>Phormidium</taxon>
    </lineage>
</organism>
<dbReference type="Proteomes" id="UP000185557">
    <property type="component" value="Unassembled WGS sequence"/>
</dbReference>